<dbReference type="AlphaFoldDB" id="A0A6I4WCD8"/>
<dbReference type="EMBL" id="WUTW01000009">
    <property type="protein sequence ID" value="MXQ67867.1"/>
    <property type="molecule type" value="Genomic_DNA"/>
</dbReference>
<keyword evidence="3" id="KW-1185">Reference proteome</keyword>
<dbReference type="OrthoDB" id="3206999at2"/>
<proteinExistence type="predicted"/>
<evidence type="ECO:0000313" key="3">
    <source>
        <dbReference type="Proteomes" id="UP000431901"/>
    </source>
</evidence>
<organism evidence="2 3">
    <name type="scientific">Actinomadura rayongensis</name>
    <dbReference type="NCBI Taxonomy" id="1429076"/>
    <lineage>
        <taxon>Bacteria</taxon>
        <taxon>Bacillati</taxon>
        <taxon>Actinomycetota</taxon>
        <taxon>Actinomycetes</taxon>
        <taxon>Streptosporangiales</taxon>
        <taxon>Thermomonosporaceae</taxon>
        <taxon>Actinomadura</taxon>
    </lineage>
</organism>
<feature type="domain" description="CHAT" evidence="1">
    <location>
        <begin position="791"/>
        <end position="1077"/>
    </location>
</feature>
<dbReference type="InterPro" id="IPR024983">
    <property type="entry name" value="CHAT_dom"/>
</dbReference>
<protein>
    <submittedName>
        <fullName evidence="2">CHAT domain-containing protein</fullName>
    </submittedName>
</protein>
<reference evidence="2 3" key="1">
    <citation type="submission" date="2019-12" db="EMBL/GenBank/DDBJ databases">
        <title>Nocardia macrotermitis sp. nov. and Nocardia aurantia sp. nov., isolated from the gut of the fungus growing-termite Macrotermes natalensis.</title>
        <authorList>
            <person name="Christine B."/>
            <person name="Rene B."/>
        </authorList>
    </citation>
    <scope>NUCLEOTIDE SEQUENCE [LARGE SCALE GENOMIC DNA]</scope>
    <source>
        <strain evidence="2 3">DSM 102126</strain>
    </source>
</reference>
<dbReference type="Proteomes" id="UP000431901">
    <property type="component" value="Unassembled WGS sequence"/>
</dbReference>
<dbReference type="RefSeq" id="WP_161106058.1">
    <property type="nucleotide sequence ID" value="NZ_JBHLYI010000015.1"/>
</dbReference>
<gene>
    <name evidence="2" type="ORF">GQ466_27985</name>
</gene>
<name>A0A6I4WCD8_9ACTN</name>
<dbReference type="Gene3D" id="1.25.40.10">
    <property type="entry name" value="Tetratricopeptide repeat domain"/>
    <property type="match status" value="2"/>
</dbReference>
<sequence length="1078" mass="114639">MTADETDRLRAAVAAGRTALAAIEGPGRRRYLAELGDDLALLAAQTKDAALADEAVRTREAALDAVPEQDDTERVTYLDGLATVLGVAYEVGDDPALLARSVEVQRAAVRAAPDDARRENLRTSLRDLWDHRPDAALLEEAVALGRILPATTESRADLCLDLVKLFDMTGREELLPEAVAAGREALGAPPDDGMRTWALFAQGQALMRLYQRRPDPATLAEFTKVSREWVTATADDPDGHAQAQTAYATALVRVHERTGDPDAARTALETAQAAAAHPTDDAFLRAWALDALGSARFRMFIAADDPDELRAAVTAQNEALALAAGKDILRAQVLTNLGLALMTLYGRLGDLDVLRQAVAVARESVAATRVAVVERHLVLGHLSGMLQLLARRTGDLATVREAITVARAAVAVTTAAHSDRAVCLLRLGDALDLLYDRTMVPATGREVIAVRRAAVAALPDEHPAAGFVRAGLCSALARHARRTGDAAALAESIAVGRAAVAALRPGTSAADLAEHHLASALVTDYERGGDRTRLDEALRGYERVLASPDAPVADWSIAGRALAVAALTAGDPGKALAAIERVVEVVPRLASRDLRSSDRAHRLGELAGTPSIAARAAIAAGRPERAVELLEQSRGVLLTEETSAAGEIARLRRTDPELGAAAERLFADLARLDGADAATAFDAAEDRRVARERWDGLLRRVRDRPGLAGFLLPPSIGTLASAAEDGPVVMVTALGDALVLTGGSVRHVPLPDAPEHEVIARTNAFLRARRRAQDPTEPLRARRAAQTTVHRTLEWLWDAIAAPILDDLGYTAPPTGRWPRVWWSPVGSLSSLPLHAAGYHGDVVDGTPQPRTVLDRVVSSYTPSVEALLHARRPVPDTAPRALIVAVPDLPATPPLDGIRAEIADLARLLGDADVLDGPAATGRALLDALPAHPVVHLACHGISDWTSPFEGRLLLHGHAMTVAALRGRQLPDARLAFLSACETSDAAPRMLDEAIHLTGAFQLAGYRHVVGTLWPVNDGAAHQIATDVYDRLTGHGTRPPDVGATALALHHAVRRRRVHDGRLRAPTQWAAHLHTGA</sequence>
<dbReference type="Pfam" id="PF12770">
    <property type="entry name" value="CHAT"/>
    <property type="match status" value="1"/>
</dbReference>
<comment type="caution">
    <text evidence="2">The sequence shown here is derived from an EMBL/GenBank/DDBJ whole genome shotgun (WGS) entry which is preliminary data.</text>
</comment>
<evidence type="ECO:0000259" key="1">
    <source>
        <dbReference type="Pfam" id="PF12770"/>
    </source>
</evidence>
<accession>A0A6I4WCD8</accession>
<dbReference type="InterPro" id="IPR011990">
    <property type="entry name" value="TPR-like_helical_dom_sf"/>
</dbReference>
<evidence type="ECO:0000313" key="2">
    <source>
        <dbReference type="EMBL" id="MXQ67867.1"/>
    </source>
</evidence>